<dbReference type="EMBL" id="JAAGXA010000011">
    <property type="protein sequence ID" value="NEN79708.1"/>
    <property type="molecule type" value="Genomic_DNA"/>
</dbReference>
<dbReference type="PRINTS" id="PR00081">
    <property type="entry name" value="GDHRDH"/>
</dbReference>
<dbReference type="Pfam" id="PF13561">
    <property type="entry name" value="adh_short_C2"/>
    <property type="match status" value="1"/>
</dbReference>
<keyword evidence="4" id="KW-1185">Reference proteome</keyword>
<sequence length="267" mass="27122">MSGVLANRRAIVTGGAGGMGRAHALRLASLGADVAIIDIDLDVAQRWQEELTAPTVADEIRALGVRSIAIQADITDAAAADAAVAQVVREWSGLDILVNNAGGAVTPYDRSTATTTTDEDVRRVVDLNLIGTVNMCRAAAPHLTRPGGSVVNIATIGVDVEAGTGQLALYAAAKAAVVRYTRSLAVELGPEGIRANALSPGLIQTARIRALAASRPGAGGGDPAAGIPLRRVGDPDDVSKAVAFLAGDDAAYVTGENLRVGGGIHLV</sequence>
<dbReference type="Proteomes" id="UP000468687">
    <property type="component" value="Unassembled WGS sequence"/>
</dbReference>
<gene>
    <name evidence="3" type="ORF">G3T38_15650</name>
</gene>
<dbReference type="FunFam" id="3.40.50.720:FF:000084">
    <property type="entry name" value="Short-chain dehydrogenase reductase"/>
    <property type="match status" value="1"/>
</dbReference>
<protein>
    <submittedName>
        <fullName evidence="3">SDR family oxidoreductase</fullName>
    </submittedName>
</protein>
<dbReference type="CDD" id="cd05233">
    <property type="entry name" value="SDR_c"/>
    <property type="match status" value="1"/>
</dbReference>
<dbReference type="AlphaFoldDB" id="A0A6P0HM09"/>
<evidence type="ECO:0000313" key="3">
    <source>
        <dbReference type="EMBL" id="NEN79708.1"/>
    </source>
</evidence>
<keyword evidence="2" id="KW-0560">Oxidoreductase</keyword>
<accession>A0A6P0HM09</accession>
<comment type="caution">
    <text evidence="3">The sequence shown here is derived from an EMBL/GenBank/DDBJ whole genome shotgun (WGS) entry which is preliminary data.</text>
</comment>
<dbReference type="PANTHER" id="PTHR42760">
    <property type="entry name" value="SHORT-CHAIN DEHYDROGENASES/REDUCTASES FAMILY MEMBER"/>
    <property type="match status" value="1"/>
</dbReference>
<dbReference type="InterPro" id="IPR036291">
    <property type="entry name" value="NAD(P)-bd_dom_sf"/>
</dbReference>
<dbReference type="Gene3D" id="3.40.50.720">
    <property type="entry name" value="NAD(P)-binding Rossmann-like Domain"/>
    <property type="match status" value="1"/>
</dbReference>
<proteinExistence type="inferred from homology"/>
<dbReference type="InterPro" id="IPR002347">
    <property type="entry name" value="SDR_fam"/>
</dbReference>
<dbReference type="RefSeq" id="WP_163773248.1">
    <property type="nucleotide sequence ID" value="NZ_JAAGXA010000011.1"/>
</dbReference>
<organism evidence="3 4">
    <name type="scientific">Nocardioides zeae</name>
    <dbReference type="NCBI Taxonomy" id="1457234"/>
    <lineage>
        <taxon>Bacteria</taxon>
        <taxon>Bacillati</taxon>
        <taxon>Actinomycetota</taxon>
        <taxon>Actinomycetes</taxon>
        <taxon>Propionibacteriales</taxon>
        <taxon>Nocardioidaceae</taxon>
        <taxon>Nocardioides</taxon>
    </lineage>
</organism>
<comment type="similarity">
    <text evidence="1">Belongs to the short-chain dehydrogenases/reductases (SDR) family.</text>
</comment>
<dbReference type="GO" id="GO:0016616">
    <property type="term" value="F:oxidoreductase activity, acting on the CH-OH group of donors, NAD or NADP as acceptor"/>
    <property type="evidence" value="ECO:0007669"/>
    <property type="project" value="TreeGrafter"/>
</dbReference>
<dbReference type="PRINTS" id="PR00080">
    <property type="entry name" value="SDRFAMILY"/>
</dbReference>
<evidence type="ECO:0000256" key="2">
    <source>
        <dbReference type="ARBA" id="ARBA00023002"/>
    </source>
</evidence>
<dbReference type="GO" id="GO:0030497">
    <property type="term" value="P:fatty acid elongation"/>
    <property type="evidence" value="ECO:0007669"/>
    <property type="project" value="TreeGrafter"/>
</dbReference>
<evidence type="ECO:0000313" key="4">
    <source>
        <dbReference type="Proteomes" id="UP000468687"/>
    </source>
</evidence>
<name>A0A6P0HM09_9ACTN</name>
<reference evidence="3 4" key="1">
    <citation type="journal article" date="2014" name="Int. J. Syst. Evol. Microbiol.">
        <title>Nocardioides zeae sp. nov., isolated from the stem of Zea mays.</title>
        <authorList>
            <person name="Glaeser S.P."/>
            <person name="McInroy J.A."/>
            <person name="Busse H.J."/>
            <person name="Kampfer P."/>
        </authorList>
    </citation>
    <scope>NUCLEOTIDE SEQUENCE [LARGE SCALE GENOMIC DNA]</scope>
    <source>
        <strain evidence="3 4">JCM 30728</strain>
    </source>
</reference>
<dbReference type="PANTHER" id="PTHR42760:SF40">
    <property type="entry name" value="3-OXOACYL-[ACYL-CARRIER-PROTEIN] REDUCTASE, CHLOROPLASTIC"/>
    <property type="match status" value="1"/>
</dbReference>
<evidence type="ECO:0000256" key="1">
    <source>
        <dbReference type="ARBA" id="ARBA00006484"/>
    </source>
</evidence>
<dbReference type="SUPFAM" id="SSF51735">
    <property type="entry name" value="NAD(P)-binding Rossmann-fold domains"/>
    <property type="match status" value="1"/>
</dbReference>